<dbReference type="Pfam" id="PF03646">
    <property type="entry name" value="FlaG"/>
    <property type="match status" value="1"/>
</dbReference>
<dbReference type="InterPro" id="IPR035924">
    <property type="entry name" value="FlaG-like_sf"/>
</dbReference>
<feature type="compositionally biased region" description="Low complexity" evidence="1">
    <location>
        <begin position="58"/>
        <end position="74"/>
    </location>
</feature>
<proteinExistence type="predicted"/>
<evidence type="ECO:0000256" key="1">
    <source>
        <dbReference type="SAM" id="MobiDB-lite"/>
    </source>
</evidence>
<dbReference type="AlphaFoldDB" id="A0A3E5AMS8"/>
<dbReference type="Proteomes" id="UP000260970">
    <property type="component" value="Unassembled WGS sequence"/>
</dbReference>
<organism evidence="2 3">
    <name type="scientific">Agathobacter rectalis</name>
    <dbReference type="NCBI Taxonomy" id="39491"/>
    <lineage>
        <taxon>Bacteria</taxon>
        <taxon>Bacillati</taxon>
        <taxon>Bacillota</taxon>
        <taxon>Clostridia</taxon>
        <taxon>Lachnospirales</taxon>
        <taxon>Lachnospiraceae</taxon>
        <taxon>Agathobacter</taxon>
    </lineage>
</organism>
<keyword evidence="2" id="KW-0969">Cilium</keyword>
<keyword evidence="2" id="KW-0282">Flagellum</keyword>
<dbReference type="PANTHER" id="PTHR37166:SF1">
    <property type="entry name" value="PROTEIN FLAG"/>
    <property type="match status" value="1"/>
</dbReference>
<reference evidence="2 3" key="1">
    <citation type="submission" date="2018-08" db="EMBL/GenBank/DDBJ databases">
        <title>A genome reference for cultivated species of the human gut microbiota.</title>
        <authorList>
            <person name="Zou Y."/>
            <person name="Xue W."/>
            <person name="Luo G."/>
        </authorList>
    </citation>
    <scope>NUCLEOTIDE SEQUENCE [LARGE SCALE GENOMIC DNA]</scope>
    <source>
        <strain evidence="2 3">OM05-6AA</strain>
    </source>
</reference>
<accession>A0A3E5AMS8</accession>
<comment type="caution">
    <text evidence="2">The sequence shown here is derived from an EMBL/GenBank/DDBJ whole genome shotgun (WGS) entry which is preliminary data.</text>
</comment>
<dbReference type="Gene3D" id="3.30.160.170">
    <property type="entry name" value="FlaG-like"/>
    <property type="match status" value="1"/>
</dbReference>
<protein>
    <submittedName>
        <fullName evidence="2">Flagellar biosynthesis protein FlaG</fullName>
    </submittedName>
</protein>
<evidence type="ECO:0000313" key="3">
    <source>
        <dbReference type="Proteomes" id="UP000260970"/>
    </source>
</evidence>
<gene>
    <name evidence="2" type="ORF">DXB72_09075</name>
</gene>
<sequence>MAIEAIKGAGMVYQGSTSTAQIKEQAQGRTEVSSADNQVVSDSIARNIQAMNTKEASGDSAGDAGAQGQAQAGQLDKGNAQLKKAVDDINKSALADQSEAVFGIHEKTNRVTIKIIDKKTKEVIKEFPPEKTLDMIAKVWEMAGLMVDEKR</sequence>
<dbReference type="SUPFAM" id="SSF160214">
    <property type="entry name" value="FlaG-like"/>
    <property type="match status" value="1"/>
</dbReference>
<dbReference type="EMBL" id="QSUG01000008">
    <property type="protein sequence ID" value="RGN22689.1"/>
    <property type="molecule type" value="Genomic_DNA"/>
</dbReference>
<name>A0A3E5AMS8_9FIRM</name>
<dbReference type="RefSeq" id="WP_117690421.1">
    <property type="nucleotide sequence ID" value="NZ_QSUE01000003.1"/>
</dbReference>
<evidence type="ECO:0000313" key="2">
    <source>
        <dbReference type="EMBL" id="RGN22689.1"/>
    </source>
</evidence>
<keyword evidence="2" id="KW-0966">Cell projection</keyword>
<feature type="region of interest" description="Disordered" evidence="1">
    <location>
        <begin position="50"/>
        <end position="76"/>
    </location>
</feature>
<dbReference type="InterPro" id="IPR005186">
    <property type="entry name" value="FlaG"/>
</dbReference>
<dbReference type="PANTHER" id="PTHR37166">
    <property type="entry name" value="PROTEIN FLAG"/>
    <property type="match status" value="1"/>
</dbReference>